<sequence>MTQLVGLSLVLRRQHGIGHHTVRDFPQELLDQIIDSTCHNPEDLASTNICGLVCKRWLPRSRYHIFSTVTLTANNFGSFVDLLDTSFLPILPLVQHLRLHYPGQPLDRSHLTRLDHCSNLTSISISVLIWREVSEAVGWLDGLGTYLRIWGSNSAPLSHFEVRIHSPFTAFSLRPVINLISCVPNVAAATIHQNAGFSGDING</sequence>
<protein>
    <recommendedName>
        <fullName evidence="3">F-box domain-containing protein</fullName>
    </recommendedName>
</protein>
<reference evidence="1" key="1">
    <citation type="submission" date="2023-03" db="EMBL/GenBank/DDBJ databases">
        <title>Massive genome expansion in bonnet fungi (Mycena s.s.) driven by repeated elements and novel gene families across ecological guilds.</title>
        <authorList>
            <consortium name="Lawrence Berkeley National Laboratory"/>
            <person name="Harder C.B."/>
            <person name="Miyauchi S."/>
            <person name="Viragh M."/>
            <person name="Kuo A."/>
            <person name="Thoen E."/>
            <person name="Andreopoulos B."/>
            <person name="Lu D."/>
            <person name="Skrede I."/>
            <person name="Drula E."/>
            <person name="Henrissat B."/>
            <person name="Morin E."/>
            <person name="Kohler A."/>
            <person name="Barry K."/>
            <person name="LaButti K."/>
            <person name="Morin E."/>
            <person name="Salamov A."/>
            <person name="Lipzen A."/>
            <person name="Mereny Z."/>
            <person name="Hegedus B."/>
            <person name="Baldrian P."/>
            <person name="Stursova M."/>
            <person name="Weitz H."/>
            <person name="Taylor A."/>
            <person name="Grigoriev I.V."/>
            <person name="Nagy L.G."/>
            <person name="Martin F."/>
            <person name="Kauserud H."/>
        </authorList>
    </citation>
    <scope>NUCLEOTIDE SEQUENCE</scope>
    <source>
        <strain evidence="1">CBHHK188m</strain>
    </source>
</reference>
<evidence type="ECO:0000313" key="1">
    <source>
        <dbReference type="EMBL" id="KAJ7741206.1"/>
    </source>
</evidence>
<proteinExistence type="predicted"/>
<accession>A0AAD7IEE0</accession>
<organism evidence="1 2">
    <name type="scientific">Mycena maculata</name>
    <dbReference type="NCBI Taxonomy" id="230809"/>
    <lineage>
        <taxon>Eukaryota</taxon>
        <taxon>Fungi</taxon>
        <taxon>Dikarya</taxon>
        <taxon>Basidiomycota</taxon>
        <taxon>Agaricomycotina</taxon>
        <taxon>Agaricomycetes</taxon>
        <taxon>Agaricomycetidae</taxon>
        <taxon>Agaricales</taxon>
        <taxon>Marasmiineae</taxon>
        <taxon>Mycenaceae</taxon>
        <taxon>Mycena</taxon>
    </lineage>
</organism>
<dbReference type="EMBL" id="JARJLG010000124">
    <property type="protein sequence ID" value="KAJ7741206.1"/>
    <property type="molecule type" value="Genomic_DNA"/>
</dbReference>
<dbReference type="Proteomes" id="UP001215280">
    <property type="component" value="Unassembled WGS sequence"/>
</dbReference>
<keyword evidence="2" id="KW-1185">Reference proteome</keyword>
<evidence type="ECO:0008006" key="3">
    <source>
        <dbReference type="Google" id="ProtNLM"/>
    </source>
</evidence>
<comment type="caution">
    <text evidence="1">The sequence shown here is derived from an EMBL/GenBank/DDBJ whole genome shotgun (WGS) entry which is preliminary data.</text>
</comment>
<evidence type="ECO:0000313" key="2">
    <source>
        <dbReference type="Proteomes" id="UP001215280"/>
    </source>
</evidence>
<gene>
    <name evidence="1" type="ORF">DFH07DRAFT_59551</name>
</gene>
<dbReference type="AlphaFoldDB" id="A0AAD7IEE0"/>
<name>A0AAD7IEE0_9AGAR</name>